<evidence type="ECO:0000256" key="2">
    <source>
        <dbReference type="RuleBase" id="RU003750"/>
    </source>
</evidence>
<keyword evidence="3" id="KW-1133">Transmembrane helix</keyword>
<feature type="transmembrane region" description="Helical" evidence="3">
    <location>
        <begin position="109"/>
        <end position="137"/>
    </location>
</feature>
<name>A0ABS0XRY4_9SPHN</name>
<evidence type="ECO:0000256" key="3">
    <source>
        <dbReference type="SAM" id="Phobius"/>
    </source>
</evidence>
<keyword evidence="3" id="KW-0472">Membrane</keyword>
<dbReference type="EMBL" id="JAELXS010000007">
    <property type="protein sequence ID" value="MBJ6122804.1"/>
    <property type="molecule type" value="Genomic_DNA"/>
</dbReference>
<dbReference type="RefSeq" id="WP_199038949.1">
    <property type="nucleotide sequence ID" value="NZ_JAELXS010000007.1"/>
</dbReference>
<feature type="transmembrane region" description="Helical" evidence="3">
    <location>
        <begin position="242"/>
        <end position="261"/>
    </location>
</feature>
<keyword evidence="5" id="KW-1185">Reference proteome</keyword>
<organism evidence="4 5">
    <name type="scientific">Sphingomonas mollis</name>
    <dbReference type="NCBI Taxonomy" id="2795726"/>
    <lineage>
        <taxon>Bacteria</taxon>
        <taxon>Pseudomonadati</taxon>
        <taxon>Pseudomonadota</taxon>
        <taxon>Alphaproteobacteria</taxon>
        <taxon>Sphingomonadales</taxon>
        <taxon>Sphingomonadaceae</taxon>
        <taxon>Sphingomonas</taxon>
    </lineage>
</organism>
<comment type="similarity">
    <text evidence="2">Belongs to the CDP-alcohol phosphatidyltransferase class-I family.</text>
</comment>
<gene>
    <name evidence="4" type="ORF">JAO74_13475</name>
</gene>
<dbReference type="InterPro" id="IPR043130">
    <property type="entry name" value="CDP-OH_PTrfase_TM_dom"/>
</dbReference>
<keyword evidence="3" id="KW-0812">Transmembrane</keyword>
<dbReference type="InterPro" id="IPR000462">
    <property type="entry name" value="CDP-OH_P_trans"/>
</dbReference>
<protein>
    <submittedName>
        <fullName evidence="4">CDP-alcohol phosphatidyltransferase family protein</fullName>
    </submittedName>
</protein>
<sequence>MTVPPPDGSRDRRIEDPSNLWLIHPASRLLLPWTLARGISANAVSVAGLVLGAAAALAYARFEAWPLAVLGLVLSIGWLVADGLDGMVARATGTASPLGRMLDGLCDHGVFALIYVVLAIEVGTVGGWVLAFAAGAAHAVQSSLYEGERSRFHRRIKGVALVATTAPASDSPLVRLYDWFAGSPDRLARAFEHRLAASPEPLVLGARYGAAAVPPMRLLSLETANVRVGAIFIACLIGDPRIFWWFEIVPLTLIAVAGLAWHRRVERSLLTSTSPAPADAPARYLVKE</sequence>
<keyword evidence="1 2" id="KW-0808">Transferase</keyword>
<dbReference type="Pfam" id="PF01066">
    <property type="entry name" value="CDP-OH_P_transf"/>
    <property type="match status" value="1"/>
</dbReference>
<dbReference type="InterPro" id="IPR048254">
    <property type="entry name" value="CDP_ALCOHOL_P_TRANSF_CS"/>
</dbReference>
<reference evidence="5" key="1">
    <citation type="submission" date="2020-12" db="EMBL/GenBank/DDBJ databases">
        <title>Hymenobacter sp.</title>
        <authorList>
            <person name="Kim M.K."/>
        </authorList>
    </citation>
    <scope>NUCLEOTIDE SEQUENCE [LARGE SCALE GENOMIC DNA]</scope>
    <source>
        <strain evidence="5">BT553</strain>
    </source>
</reference>
<dbReference type="PROSITE" id="PS00379">
    <property type="entry name" value="CDP_ALCOHOL_P_TRANSF"/>
    <property type="match status" value="1"/>
</dbReference>
<evidence type="ECO:0000313" key="5">
    <source>
        <dbReference type="Proteomes" id="UP000640426"/>
    </source>
</evidence>
<comment type="caution">
    <text evidence="4">The sequence shown here is derived from an EMBL/GenBank/DDBJ whole genome shotgun (WGS) entry which is preliminary data.</text>
</comment>
<feature type="transmembrane region" description="Helical" evidence="3">
    <location>
        <begin position="67"/>
        <end position="89"/>
    </location>
</feature>
<dbReference type="Gene3D" id="1.20.120.1760">
    <property type="match status" value="1"/>
</dbReference>
<proteinExistence type="inferred from homology"/>
<dbReference type="Proteomes" id="UP000640426">
    <property type="component" value="Unassembled WGS sequence"/>
</dbReference>
<feature type="transmembrane region" description="Helical" evidence="3">
    <location>
        <begin position="39"/>
        <end position="60"/>
    </location>
</feature>
<evidence type="ECO:0000313" key="4">
    <source>
        <dbReference type="EMBL" id="MBJ6122804.1"/>
    </source>
</evidence>
<evidence type="ECO:0000256" key="1">
    <source>
        <dbReference type="ARBA" id="ARBA00022679"/>
    </source>
</evidence>
<accession>A0ABS0XRY4</accession>